<evidence type="ECO:0000256" key="1">
    <source>
        <dbReference type="SAM" id="MobiDB-lite"/>
    </source>
</evidence>
<dbReference type="Proteomes" id="UP000308133">
    <property type="component" value="Unassembled WGS sequence"/>
</dbReference>
<feature type="region of interest" description="Disordered" evidence="1">
    <location>
        <begin position="28"/>
        <end position="120"/>
    </location>
</feature>
<gene>
    <name evidence="2" type="ORF">C1H76_6349</name>
</gene>
<reference evidence="2 3" key="1">
    <citation type="submission" date="2018-02" db="EMBL/GenBank/DDBJ databases">
        <title>Draft genome sequences of Elsinoe sp., causing black scab on jojoba.</title>
        <authorList>
            <person name="Stodart B."/>
            <person name="Jeffress S."/>
            <person name="Ash G."/>
            <person name="Arun Chinnappa K."/>
        </authorList>
    </citation>
    <scope>NUCLEOTIDE SEQUENCE [LARGE SCALE GENOMIC DNA]</scope>
    <source>
        <strain evidence="2 3">Hillstone_2</strain>
    </source>
</reference>
<organism evidence="2 3">
    <name type="scientific">Elsinoe australis</name>
    <dbReference type="NCBI Taxonomy" id="40998"/>
    <lineage>
        <taxon>Eukaryota</taxon>
        <taxon>Fungi</taxon>
        <taxon>Dikarya</taxon>
        <taxon>Ascomycota</taxon>
        <taxon>Pezizomycotina</taxon>
        <taxon>Dothideomycetes</taxon>
        <taxon>Dothideomycetidae</taxon>
        <taxon>Myriangiales</taxon>
        <taxon>Elsinoaceae</taxon>
        <taxon>Elsinoe</taxon>
    </lineage>
</organism>
<name>A0A4U7AVR2_9PEZI</name>
<accession>A0A4U7AVR2</accession>
<evidence type="ECO:0000313" key="2">
    <source>
        <dbReference type="EMBL" id="TKX21275.1"/>
    </source>
</evidence>
<proteinExistence type="predicted"/>
<dbReference type="EMBL" id="PTQR01000081">
    <property type="protein sequence ID" value="TKX21275.1"/>
    <property type="molecule type" value="Genomic_DNA"/>
</dbReference>
<dbReference type="AlphaFoldDB" id="A0A4U7AVR2"/>
<comment type="caution">
    <text evidence="2">The sequence shown here is derived from an EMBL/GenBank/DDBJ whole genome shotgun (WGS) entry which is preliminary data.</text>
</comment>
<protein>
    <submittedName>
        <fullName evidence="2">Uncharacterized protein</fullName>
    </submittedName>
</protein>
<evidence type="ECO:0000313" key="3">
    <source>
        <dbReference type="Proteomes" id="UP000308133"/>
    </source>
</evidence>
<sequence length="321" mass="34953">MLPSHMLTESPTMVLAPTPDQYFHESHYRTANGLPTPPHTSNGTNQPSFPPTPSEGAIAGRKRSRGDIYSPEDENVDGSSMMEQPAPPPVPRGEPVYGPGMTLVYPNDPSGHYSPDASTQSGTWVEETAEQAAAKAARPIMNTRKSMRLDSTASKLDDVASIMPQVTHRAPGTEPLIDEATRMLGVSWSRMDASEASQIAQRAYTRWIDRHYPNLTDVEVWFENSAIPGYLGKATNTTNGIEEYYLWSLDLHQAILVTRNPGDLIVKLSQPQMSLSQATETICADIQPVVEAAAANTAIVHNDRFIVEPTPATPSGGMDID</sequence>